<keyword evidence="3" id="KW-1185">Reference proteome</keyword>
<feature type="transmembrane region" description="Helical" evidence="1">
    <location>
        <begin position="231"/>
        <end position="255"/>
    </location>
</feature>
<keyword evidence="1" id="KW-0472">Membrane</keyword>
<feature type="transmembrane region" description="Helical" evidence="1">
    <location>
        <begin position="174"/>
        <end position="194"/>
    </location>
</feature>
<dbReference type="RefSeq" id="WP_201638297.1">
    <property type="nucleotide sequence ID" value="NZ_JAEQNB010000010.1"/>
</dbReference>
<gene>
    <name evidence="2" type="ORF">JJB07_22145</name>
</gene>
<accession>A0ABS1JG99</accession>
<proteinExistence type="predicted"/>
<protein>
    <submittedName>
        <fullName evidence="2">ABC-2 family transporter protein</fullName>
    </submittedName>
</protein>
<dbReference type="Pfam" id="PF06182">
    <property type="entry name" value="ABC2_membrane_6"/>
    <property type="match status" value="1"/>
</dbReference>
<dbReference type="InterPro" id="IPR010390">
    <property type="entry name" value="ABC-2_transporter-like"/>
</dbReference>
<comment type="caution">
    <text evidence="2">The sequence shown here is derived from an EMBL/GenBank/DDBJ whole genome shotgun (WGS) entry which is preliminary data.</text>
</comment>
<organism evidence="2 3">
    <name type="scientific">Tumebacillus amylolyticus</name>
    <dbReference type="NCBI Taxonomy" id="2801339"/>
    <lineage>
        <taxon>Bacteria</taxon>
        <taxon>Bacillati</taxon>
        <taxon>Bacillota</taxon>
        <taxon>Bacilli</taxon>
        <taxon>Bacillales</taxon>
        <taxon>Alicyclobacillaceae</taxon>
        <taxon>Tumebacillus</taxon>
    </lineage>
</organism>
<keyword evidence="1" id="KW-0812">Transmembrane</keyword>
<dbReference type="PANTHER" id="PTHR36833:SF1">
    <property type="entry name" value="INTEGRAL MEMBRANE TRANSPORT PROTEIN"/>
    <property type="match status" value="1"/>
</dbReference>
<evidence type="ECO:0000313" key="2">
    <source>
        <dbReference type="EMBL" id="MBL0389296.1"/>
    </source>
</evidence>
<feature type="transmembrane region" description="Helical" evidence="1">
    <location>
        <begin position="31"/>
        <end position="54"/>
    </location>
</feature>
<dbReference type="Proteomes" id="UP000602284">
    <property type="component" value="Unassembled WGS sequence"/>
</dbReference>
<feature type="transmembrane region" description="Helical" evidence="1">
    <location>
        <begin position="150"/>
        <end position="168"/>
    </location>
</feature>
<feature type="transmembrane region" description="Helical" evidence="1">
    <location>
        <begin position="206"/>
        <end position="225"/>
    </location>
</feature>
<reference evidence="2 3" key="1">
    <citation type="submission" date="2021-01" db="EMBL/GenBank/DDBJ databases">
        <title>Tumebacillus sp. strain ITR2 16S ribosomal RNA gene Genome sequencing and assembly.</title>
        <authorList>
            <person name="Kang M."/>
        </authorList>
    </citation>
    <scope>NUCLEOTIDE SEQUENCE [LARGE SCALE GENOMIC DNA]</scope>
    <source>
        <strain evidence="2 3">ITR2</strain>
    </source>
</reference>
<evidence type="ECO:0000256" key="1">
    <source>
        <dbReference type="SAM" id="Phobius"/>
    </source>
</evidence>
<name>A0ABS1JG99_9BACL</name>
<sequence>MSTAVRKTQNLLDFLLTTWKLNLAGAMEFRLSFSITVGTMLINNFVWVFFWGVYFTKFPLVNGWRLQDVMMAQAVGCGAYGVAAVFFGNFIGIANIVSTGQLDTYLAQPKPVLLHVLVSKMTISAIGDLLFTFILYGLYGNHSPLGFAKLLLALLVGSTIMVFFNVLAQSLSFFIGNAEGLGFQVFNAFLTVSMYPTDIFRGIGKLILFTVLPAGFISFLPIGFLRDWSSTFVWTSIAVAVGVTLLAFWVFRIGLKRYGSGNMMTMRM</sequence>
<evidence type="ECO:0000313" key="3">
    <source>
        <dbReference type="Proteomes" id="UP000602284"/>
    </source>
</evidence>
<feature type="transmembrane region" description="Helical" evidence="1">
    <location>
        <begin position="117"/>
        <end position="138"/>
    </location>
</feature>
<feature type="transmembrane region" description="Helical" evidence="1">
    <location>
        <begin position="75"/>
        <end position="97"/>
    </location>
</feature>
<dbReference type="PANTHER" id="PTHR36833">
    <property type="entry name" value="SLR0610 PROTEIN-RELATED"/>
    <property type="match status" value="1"/>
</dbReference>
<dbReference type="EMBL" id="JAEQNB010000010">
    <property type="protein sequence ID" value="MBL0389296.1"/>
    <property type="molecule type" value="Genomic_DNA"/>
</dbReference>
<keyword evidence="1" id="KW-1133">Transmembrane helix</keyword>